<feature type="region of interest" description="Disordered" evidence="2">
    <location>
        <begin position="1"/>
        <end position="38"/>
    </location>
</feature>
<evidence type="ECO:0008006" key="5">
    <source>
        <dbReference type="Google" id="ProtNLM"/>
    </source>
</evidence>
<feature type="region of interest" description="Disordered" evidence="2">
    <location>
        <begin position="188"/>
        <end position="210"/>
    </location>
</feature>
<sequence length="356" mass="39620">MFLIIPKSRQQKETSRIIGTSGEREDVPESMPKHLRGPTRVQNACDECRIPRGRKIRNSSNSQCNGQNPCGRCRSRNTVCVFNFAEAKKRLKGPMTAAQASTLEAQQARVLDALKNMSVVIDRLEASLSTATGKETIMEHDRELGARLANAEQDSGYDLNAILEKYAPIRQVSNNDSSVDLDHLETGEARSKRQRISHPENSGSLNPAIGPFDLPQTRTCDNLTPFTYEAFSQNNLGDLAGNVDNPFELRPLEQMNPRFCNQMDTQYPHNTHASCIAPPRSTDRSLNPLAFSITDRSEESNPNCDANQPGDSTVLSPSLETFFLQCQDMDTLIESIDWDMSRAVSARLLKDTEKSS</sequence>
<organism evidence="3 4">
    <name type="scientific">Aureobasidium pullulans EXF-150</name>
    <dbReference type="NCBI Taxonomy" id="1043002"/>
    <lineage>
        <taxon>Eukaryota</taxon>
        <taxon>Fungi</taxon>
        <taxon>Dikarya</taxon>
        <taxon>Ascomycota</taxon>
        <taxon>Pezizomycotina</taxon>
        <taxon>Dothideomycetes</taxon>
        <taxon>Dothideomycetidae</taxon>
        <taxon>Dothideales</taxon>
        <taxon>Saccotheciaceae</taxon>
        <taxon>Aureobasidium</taxon>
    </lineage>
</organism>
<reference evidence="3 4" key="1">
    <citation type="journal article" date="2014" name="BMC Genomics">
        <title>Genome sequencing of four Aureobasidium pullulans varieties: biotechnological potential, stress tolerance, and description of new species.</title>
        <authorList>
            <person name="Gostin Ar C."/>
            <person name="Ohm R.A."/>
            <person name="Kogej T."/>
            <person name="Sonjak S."/>
            <person name="Turk M."/>
            <person name="Zajc J."/>
            <person name="Zalar P."/>
            <person name="Grube M."/>
            <person name="Sun H."/>
            <person name="Han J."/>
            <person name="Sharma A."/>
            <person name="Chiniquy J."/>
            <person name="Ngan C.Y."/>
            <person name="Lipzen A."/>
            <person name="Barry K."/>
            <person name="Grigoriev I.V."/>
            <person name="Gunde-Cimerman N."/>
        </authorList>
    </citation>
    <scope>NUCLEOTIDE SEQUENCE [LARGE SCALE GENOMIC DNA]</scope>
    <source>
        <strain evidence="3 4">EXF-150</strain>
    </source>
</reference>
<dbReference type="Proteomes" id="UP000030706">
    <property type="component" value="Unassembled WGS sequence"/>
</dbReference>
<accession>A0A074XZJ6</accession>
<dbReference type="InterPro" id="IPR001138">
    <property type="entry name" value="Zn2Cys6_DnaBD"/>
</dbReference>
<name>A0A074XZJ6_AURPU</name>
<keyword evidence="1" id="KW-0539">Nucleus</keyword>
<dbReference type="AlphaFoldDB" id="A0A074XZJ6"/>
<dbReference type="GO" id="GO:0000981">
    <property type="term" value="F:DNA-binding transcription factor activity, RNA polymerase II-specific"/>
    <property type="evidence" value="ECO:0007669"/>
    <property type="project" value="InterPro"/>
</dbReference>
<dbReference type="CDD" id="cd00067">
    <property type="entry name" value="GAL4"/>
    <property type="match status" value="1"/>
</dbReference>
<protein>
    <recommendedName>
        <fullName evidence="5">Zn(2)-C6 fungal-type domain-containing protein</fullName>
    </recommendedName>
</protein>
<dbReference type="InterPro" id="IPR036864">
    <property type="entry name" value="Zn2-C6_fun-type_DNA-bd_sf"/>
</dbReference>
<dbReference type="OrthoDB" id="10261408at2759"/>
<dbReference type="GO" id="GO:0008270">
    <property type="term" value="F:zinc ion binding"/>
    <property type="evidence" value="ECO:0007669"/>
    <property type="project" value="InterPro"/>
</dbReference>
<dbReference type="EMBL" id="KL584976">
    <property type="protein sequence ID" value="KEQ87402.1"/>
    <property type="molecule type" value="Genomic_DNA"/>
</dbReference>
<gene>
    <name evidence="3" type="ORF">M438DRAFT_352245</name>
</gene>
<keyword evidence="4" id="KW-1185">Reference proteome</keyword>
<dbReference type="RefSeq" id="XP_029763589.1">
    <property type="nucleotide sequence ID" value="XM_029906781.1"/>
</dbReference>
<dbReference type="HOGENOM" id="CLU_836737_0_0_1"/>
<dbReference type="Gene3D" id="4.10.240.10">
    <property type="entry name" value="Zn(2)-C6 fungal-type DNA-binding domain"/>
    <property type="match status" value="1"/>
</dbReference>
<evidence type="ECO:0000313" key="3">
    <source>
        <dbReference type="EMBL" id="KEQ87402.1"/>
    </source>
</evidence>
<proteinExistence type="predicted"/>
<dbReference type="GeneID" id="40749087"/>
<evidence type="ECO:0000256" key="2">
    <source>
        <dbReference type="SAM" id="MobiDB-lite"/>
    </source>
</evidence>
<evidence type="ECO:0000256" key="1">
    <source>
        <dbReference type="ARBA" id="ARBA00023242"/>
    </source>
</evidence>
<evidence type="ECO:0000313" key="4">
    <source>
        <dbReference type="Proteomes" id="UP000030706"/>
    </source>
</evidence>